<evidence type="ECO:0000256" key="5">
    <source>
        <dbReference type="PIRNR" id="PIRNR016255"/>
    </source>
</evidence>
<comment type="function">
    <text evidence="4">Component of the eukaryotic translation initiation factor 3 (eIF-3) complex, which is involved in protein synthesis of a specialized repertoire of mRNAs and, together with other initiation factors, stimulates binding of mRNA and methionyl-tRNAi to the 40S ribosome. The eIF-3 complex specifically targets and initiates translation of a subset of mRNAs involved in cell proliferation.</text>
</comment>
<sequence>MKSKLALLKDTNMVDFAMDIYKALNGTEEVPQNMKDRRGEVVTRLRKLQADVDPIIKCLESPNVVRNFRQDKAFNLQFLQEDFSIGADHVEALFQYAKFQFECGNYAMAAELLQPYRTLCTSTERNMSALWGKLASDILMQNFEAAREDINKLRDAIDNQTFAPPLVQLQQRTWLLHWSLFVFWNHENGKNDLIDLYMSPPYLAAIQINAQHLLRYLAAAVVVNKRRRTVLKDLIRTIQQEAYEYSDPVTQFLESLFVHYDFDGAQQQLKECEDVIDNDFFLTACKEEFVENARLFIFETYCRIHQTIDIKLLAGRLNMDIEAAEKWIANLILNARLNAKIDSKSGTVVMGTQTQSVHEQLIERSKQLSVRTFMLANTCVGAGRA</sequence>
<dbReference type="InterPro" id="IPR019010">
    <property type="entry name" value="eIF3e_N"/>
</dbReference>
<keyword evidence="2 4" id="KW-0396">Initiation factor</keyword>
<evidence type="ECO:0000256" key="3">
    <source>
        <dbReference type="ARBA" id="ARBA00022917"/>
    </source>
</evidence>
<evidence type="ECO:0000256" key="4">
    <source>
        <dbReference type="HAMAP-Rule" id="MF_03004"/>
    </source>
</evidence>
<dbReference type="GO" id="GO:0001732">
    <property type="term" value="P:formation of cytoplasmic translation initiation complex"/>
    <property type="evidence" value="ECO:0007669"/>
    <property type="project" value="UniProtKB-UniRule"/>
</dbReference>
<dbReference type="PIRSF" id="PIRSF016255">
    <property type="entry name" value="eIF3e_su6"/>
    <property type="match status" value="1"/>
</dbReference>
<dbReference type="EMBL" id="HBFB01001448">
    <property type="protein sequence ID" value="CAD8663755.1"/>
    <property type="molecule type" value="Transcribed_RNA"/>
</dbReference>
<dbReference type="InterPro" id="IPR016650">
    <property type="entry name" value="eIF3e"/>
</dbReference>
<dbReference type="Gene3D" id="1.25.40.570">
    <property type="match status" value="1"/>
</dbReference>
<protein>
    <recommendedName>
        <fullName evidence="4 5">Eukaryotic translation initiation factor 3 subunit E</fullName>
        <shortName evidence="4">eIF3e</shortName>
    </recommendedName>
    <alternativeName>
        <fullName evidence="4">Eukaryotic translation initiation factor 3 subunit 6</fullName>
    </alternativeName>
</protein>
<dbReference type="InterPro" id="IPR036390">
    <property type="entry name" value="WH_DNA-bd_sf"/>
</dbReference>
<dbReference type="GO" id="GO:0003743">
    <property type="term" value="F:translation initiation factor activity"/>
    <property type="evidence" value="ECO:0007669"/>
    <property type="project" value="UniProtKB-UniRule"/>
</dbReference>
<evidence type="ECO:0000256" key="1">
    <source>
        <dbReference type="ARBA" id="ARBA00022490"/>
    </source>
</evidence>
<comment type="subunit">
    <text evidence="4 5">Component of the eukaryotic translation initiation factor 3 (eIF-3) complex.</text>
</comment>
<dbReference type="SMART" id="SM01186">
    <property type="entry name" value="eIF3_N"/>
    <property type="match status" value="1"/>
</dbReference>
<evidence type="ECO:0000259" key="6">
    <source>
        <dbReference type="PROSITE" id="PS50250"/>
    </source>
</evidence>
<evidence type="ECO:0000256" key="2">
    <source>
        <dbReference type="ARBA" id="ARBA00022540"/>
    </source>
</evidence>
<evidence type="ECO:0000313" key="7">
    <source>
        <dbReference type="EMBL" id="CAD8663755.1"/>
    </source>
</evidence>
<name>A0A7S0N9X6_9CHLO</name>
<feature type="domain" description="PCI" evidence="6">
    <location>
        <begin position="185"/>
        <end position="355"/>
    </location>
</feature>
<dbReference type="AlphaFoldDB" id="A0A7S0N9X6"/>
<keyword evidence="1 4" id="KW-0963">Cytoplasm</keyword>
<dbReference type="Pfam" id="PF01399">
    <property type="entry name" value="PCI"/>
    <property type="match status" value="1"/>
</dbReference>
<dbReference type="SMART" id="SM00088">
    <property type="entry name" value="PINT"/>
    <property type="match status" value="1"/>
</dbReference>
<reference evidence="7" key="1">
    <citation type="submission" date="2021-01" db="EMBL/GenBank/DDBJ databases">
        <authorList>
            <person name="Corre E."/>
            <person name="Pelletier E."/>
            <person name="Niang G."/>
            <person name="Scheremetjew M."/>
            <person name="Finn R."/>
            <person name="Kale V."/>
            <person name="Holt S."/>
            <person name="Cochrane G."/>
            <person name="Meng A."/>
            <person name="Brown T."/>
            <person name="Cohen L."/>
        </authorList>
    </citation>
    <scope>NUCLEOTIDE SEQUENCE</scope>
    <source>
        <strain evidence="7">SAG 11-49</strain>
    </source>
</reference>
<dbReference type="PANTHER" id="PTHR10317">
    <property type="entry name" value="EUKARYOTIC TRANSLATION INITIATION FACTOR 3 SUBUNIT E"/>
    <property type="match status" value="1"/>
</dbReference>
<dbReference type="SUPFAM" id="SSF46785">
    <property type="entry name" value="Winged helix' DNA-binding domain"/>
    <property type="match status" value="1"/>
</dbReference>
<comment type="similarity">
    <text evidence="4 5">Belongs to the eIF-3 subunit E family.</text>
</comment>
<dbReference type="PROSITE" id="PS50250">
    <property type="entry name" value="PCI"/>
    <property type="match status" value="1"/>
</dbReference>
<dbReference type="CDD" id="cd21378">
    <property type="entry name" value="eIF3E"/>
    <property type="match status" value="1"/>
</dbReference>
<dbReference type="HAMAP" id="MF_03004">
    <property type="entry name" value="eIF3e"/>
    <property type="match status" value="1"/>
</dbReference>
<dbReference type="GO" id="GO:0071540">
    <property type="term" value="C:eukaryotic translation initiation factor 3 complex, eIF3e"/>
    <property type="evidence" value="ECO:0007669"/>
    <property type="project" value="UniProtKB-UniRule"/>
</dbReference>
<comment type="subcellular location">
    <subcellularLocation>
        <location evidence="4 5">Cytoplasm</location>
    </subcellularLocation>
</comment>
<dbReference type="InterPro" id="IPR000717">
    <property type="entry name" value="PCI_dom"/>
</dbReference>
<keyword evidence="3 4" id="KW-0648">Protein biosynthesis</keyword>
<dbReference type="GO" id="GO:0033290">
    <property type="term" value="C:eukaryotic 48S preinitiation complex"/>
    <property type="evidence" value="ECO:0007669"/>
    <property type="project" value="UniProtKB-UniRule"/>
</dbReference>
<organism evidence="7">
    <name type="scientific">Chlamydomonas leiostraca</name>
    <dbReference type="NCBI Taxonomy" id="1034604"/>
    <lineage>
        <taxon>Eukaryota</taxon>
        <taxon>Viridiplantae</taxon>
        <taxon>Chlorophyta</taxon>
        <taxon>core chlorophytes</taxon>
        <taxon>Chlorophyceae</taxon>
        <taxon>CS clade</taxon>
        <taxon>Chlamydomonadales</taxon>
        <taxon>Chlamydomonadaceae</taxon>
        <taxon>Chlamydomonas</taxon>
    </lineage>
</organism>
<proteinExistence type="inferred from homology"/>
<dbReference type="Pfam" id="PF09440">
    <property type="entry name" value="eIF3_N"/>
    <property type="match status" value="1"/>
</dbReference>
<dbReference type="GO" id="GO:0016282">
    <property type="term" value="C:eukaryotic 43S preinitiation complex"/>
    <property type="evidence" value="ECO:0007669"/>
    <property type="project" value="UniProtKB-UniRule"/>
</dbReference>
<accession>A0A7S0N9X6</accession>
<gene>
    <name evidence="7" type="ORF">CLEI1391_LOCUS715</name>
</gene>